<organism evidence="2 3">
    <name type="scientific">Brumimicrobium oceani</name>
    <dbReference type="NCBI Taxonomy" id="2100725"/>
    <lineage>
        <taxon>Bacteria</taxon>
        <taxon>Pseudomonadati</taxon>
        <taxon>Bacteroidota</taxon>
        <taxon>Flavobacteriia</taxon>
        <taxon>Flavobacteriales</taxon>
        <taxon>Crocinitomicaceae</taxon>
        <taxon>Brumimicrobium</taxon>
    </lineage>
</organism>
<dbReference type="PROSITE" id="PS51257">
    <property type="entry name" value="PROKAR_LIPOPROTEIN"/>
    <property type="match status" value="1"/>
</dbReference>
<dbReference type="Pfam" id="PF03781">
    <property type="entry name" value="FGE-sulfatase"/>
    <property type="match status" value="1"/>
</dbReference>
<dbReference type="AlphaFoldDB" id="A0A2U2X386"/>
<dbReference type="EMBL" id="QFRJ01000014">
    <property type="protein sequence ID" value="PWH82246.1"/>
    <property type="molecule type" value="Genomic_DNA"/>
</dbReference>
<name>A0A2U2X386_9FLAO</name>
<keyword evidence="3" id="KW-1185">Reference proteome</keyword>
<evidence type="ECO:0000313" key="2">
    <source>
        <dbReference type="EMBL" id="PWH82246.1"/>
    </source>
</evidence>
<dbReference type="Proteomes" id="UP000245370">
    <property type="component" value="Unassembled WGS sequence"/>
</dbReference>
<feature type="domain" description="Sulfatase-modifying factor enzyme-like" evidence="1">
    <location>
        <begin position="42"/>
        <end position="260"/>
    </location>
</feature>
<evidence type="ECO:0000313" key="3">
    <source>
        <dbReference type="Proteomes" id="UP000245370"/>
    </source>
</evidence>
<comment type="caution">
    <text evidence="2">The sequence shown here is derived from an EMBL/GenBank/DDBJ whole genome shotgun (WGS) entry which is preliminary data.</text>
</comment>
<dbReference type="Gene3D" id="3.90.1580.10">
    <property type="entry name" value="paralog of FGE (formylglycine-generating enzyme)"/>
    <property type="match status" value="1"/>
</dbReference>
<dbReference type="SUPFAM" id="SSF56436">
    <property type="entry name" value="C-type lectin-like"/>
    <property type="match status" value="1"/>
</dbReference>
<dbReference type="InterPro" id="IPR005532">
    <property type="entry name" value="SUMF_dom"/>
</dbReference>
<dbReference type="InterPro" id="IPR042095">
    <property type="entry name" value="SUMF_sf"/>
</dbReference>
<proteinExistence type="predicted"/>
<accession>A0A2U2X386</accession>
<sequence length="306" mass="35510">MQTQKSLMKYLPFLFVVILSACTSYKNMPLNSSADLLPPPGTTEISENLFFDQTEVTNFHWLEYSYWLKRVFGEDSEEFKSSIPNKEAHEEAYGLNISTNSLDLKHPAYRDYPVVGISYQQALDYSQWRSDRVMENFLVKKGILSLPHSDHKDSIFTIRKYFTGQYLNIQPNPEIQYYPEYSLPNHETFKKSSQFVDSLYADFIETSKGKKHATTNDVNCLDQTSDSTPIRPSSVNSQVYNKKLKIHHLKGNVREMTATKGEFFGLSFMDSCDLDDTKIRRDDNLVNSYTGFRNVCIYLKWEDGFE</sequence>
<reference evidence="2 3" key="1">
    <citation type="submission" date="2018-05" db="EMBL/GenBank/DDBJ databases">
        <title>Brumimicrobium oceani sp. nov., isolated from coastal sediment.</title>
        <authorList>
            <person name="Kou Y."/>
        </authorList>
    </citation>
    <scope>NUCLEOTIDE SEQUENCE [LARGE SCALE GENOMIC DNA]</scope>
    <source>
        <strain evidence="2 3">C305</strain>
    </source>
</reference>
<protein>
    <recommendedName>
        <fullName evidence="1">Sulfatase-modifying factor enzyme-like domain-containing protein</fullName>
    </recommendedName>
</protein>
<dbReference type="InterPro" id="IPR016187">
    <property type="entry name" value="CTDL_fold"/>
</dbReference>
<gene>
    <name evidence="2" type="ORF">DIT68_14170</name>
</gene>
<evidence type="ECO:0000259" key="1">
    <source>
        <dbReference type="Pfam" id="PF03781"/>
    </source>
</evidence>
<reference evidence="2 3" key="2">
    <citation type="submission" date="2018-05" db="EMBL/GenBank/DDBJ databases">
        <authorList>
            <person name="Lanie J.A."/>
            <person name="Ng W.-L."/>
            <person name="Kazmierczak K.M."/>
            <person name="Andrzejewski T.M."/>
            <person name="Davidsen T.M."/>
            <person name="Wayne K.J."/>
            <person name="Tettelin H."/>
            <person name="Glass J.I."/>
            <person name="Rusch D."/>
            <person name="Podicherti R."/>
            <person name="Tsui H.-C.T."/>
            <person name="Winkler M.E."/>
        </authorList>
    </citation>
    <scope>NUCLEOTIDE SEQUENCE [LARGE SCALE GENOMIC DNA]</scope>
    <source>
        <strain evidence="2 3">C305</strain>
    </source>
</reference>